<sequence length="1574" mass="176495">MFNSAAYSAGSNRRTPLNSRWVTAEPVTYGLGTTSQLPASLLPTHEAAATNRARDFPEFSAGDSPAPANPLQQLFAPLEQVTPDLSRRRVGGAHHQRAAPKDELSGIVSTPPASTIRRPARHQMVSPTADGDERIADRLASLWTEYVDKPTAATSSAAAHPLRVAEQHEVITTTTTTTSVEEAWSHHSGNLNYPHPTKRWMYRHVKTPEAASAHPQRIEAQRRGGSPPRSTLIPIHIVPTSNPSTYDARSASWATSSYPSGRAVEPRVTPPPTPHLGSSTSMFSETTSRQQGNPPHAASYHMPQSAAQTSYGAPHTYSAPSFGSHTYTASNAAGTDAAAQPSMPMPSFLHSATSSITSYPHTNAAPAQQPSLFPSNANVRGDVPAELHRYGLQSPQVGGGGYLNHHHQAHAQQPSTTTGPQYAPQQSATQPSGYTLGQYYDAVPTPVMAAQPTYSYGPVGLQMSSGVQESIRALEERERGQREHIRFVEAQARRNESTRFMLERPHGLAARPVTHTATPASAAELTTSHLWTAGAQVPNPSFHLPPSTAHIPNMLQYPSADDHRHVRADHVSSVVQRGGLDTFSHTSLYHRLSPPRSVSPHRRGPFLFERMGQIKNDELRARHDLEMAEYQVRDAVCSVIASLQQHAHNAAAQQALHRSLLITIADEQEGRKKLEALQEHIVVAIAHLYSEATQAMVTTAYERISFLTRLYSKMHSDESRQRLDMIDDEVLHRRALMVALHEAELSLYHSAASRLNEAHRALQRVSGHEAELRFGIVQEEDHIRNDKFARWAHERSVLDHLERQRLSSSRVIYSKLRNLQDQEHALRVDAEETQMRMHATLVAYSESAYERHRQMQQQSFERDWKEAQQREFAARIGELEEREQTLRREGVMAWECVVEALHEWKAEMALQQELESQFERKRRLVGRLQQVEDIETSSRTAIAFAEDAVHTQHASWAREMTTSIKEARASAMARLMHALGSNEAFTRSQIAEEWLRALGGLRQQEHAAYTQLLLHYCRHEEDENRETLTWLERQGVAVLRQHEATERQVHVDREFRAACRRHEHLAMVEAYHTAEADSRGGMAQTEASQRESLSIQCRREMLWIVEHIELRRKAAEEARRELTNKEQAAREERLATEAQEWFDLGRSEEVGHRRATEAANAAQRQREYQLRASSMTLCRLEEVNREVIVGAAAKSLQVLEERQSIIWKKFEEEHHRMMLVMEERKLRTFDEKRKKLFDDEALVRGELTDVAHDMWESLAEQFELRRPLAQSDNPQVVQFLHAEHRARIELEDLFTYERWNLTDLEAMSRDDVADGVAPLSLPRYDERSASRSHQPPNLPTNIEVEQQHHHVDVFSVAVGRNDFAQFIEDSFPQPQAAPLPPQPPHPTSWEYEDLSPPREYEPAVQRRVTSTSTSSAPPQIAAMSSAPAGLESMRLPSSQRPDIQQAMLHMRPSVSMGSSTQSTPTERTPAAAGPGSIPIPEALRALLRPAAASAPQLPPRSMPPPPRTMPSLRGVPPRQPPAAPSGVNMSRAVQDQLAADLLTQEAAGRKRVATTQYQQLAAIIQENIETLPEA</sequence>
<feature type="compositionally biased region" description="Pro residues" evidence="2">
    <location>
        <begin position="1496"/>
        <end position="1508"/>
    </location>
</feature>
<dbReference type="EMBL" id="CYKH01001273">
    <property type="protein sequence ID" value="CUG86277.1"/>
    <property type="molecule type" value="Genomic_DNA"/>
</dbReference>
<dbReference type="Proteomes" id="UP000051952">
    <property type="component" value="Unassembled WGS sequence"/>
</dbReference>
<feature type="coiled-coil region" evidence="1">
    <location>
        <begin position="1105"/>
        <end position="1139"/>
    </location>
</feature>
<name>A0A0S4J4Y1_BODSA</name>
<evidence type="ECO:0000313" key="3">
    <source>
        <dbReference type="EMBL" id="CUG86277.1"/>
    </source>
</evidence>
<proteinExistence type="predicted"/>
<feature type="compositionally biased region" description="Polar residues" evidence="2">
    <location>
        <begin position="239"/>
        <end position="259"/>
    </location>
</feature>
<feature type="compositionally biased region" description="Basic residues" evidence="2">
    <location>
        <begin position="88"/>
        <end position="98"/>
    </location>
</feature>
<feature type="compositionally biased region" description="Polar residues" evidence="2">
    <location>
        <begin position="1455"/>
        <end position="1466"/>
    </location>
</feature>
<keyword evidence="1" id="KW-0175">Coiled coil</keyword>
<accession>A0A0S4J4Y1</accession>
<protein>
    <submittedName>
        <fullName evidence="3">Uncharacterized protein</fullName>
    </submittedName>
</protein>
<feature type="region of interest" description="Disordered" evidence="2">
    <location>
        <begin position="87"/>
        <end position="128"/>
    </location>
</feature>
<gene>
    <name evidence="3" type="ORF">BSAL_92320</name>
</gene>
<dbReference type="VEuPathDB" id="TriTrypDB:BSAL_92320"/>
<feature type="compositionally biased region" description="Polar residues" evidence="2">
    <location>
        <begin position="276"/>
        <end position="293"/>
    </location>
</feature>
<evidence type="ECO:0000256" key="1">
    <source>
        <dbReference type="SAM" id="Coils"/>
    </source>
</evidence>
<feature type="region of interest" description="Disordered" evidence="2">
    <location>
        <begin position="398"/>
        <end position="430"/>
    </location>
</feature>
<keyword evidence="4" id="KW-1185">Reference proteome</keyword>
<reference evidence="4" key="1">
    <citation type="submission" date="2015-09" db="EMBL/GenBank/DDBJ databases">
        <authorList>
            <consortium name="Pathogen Informatics"/>
        </authorList>
    </citation>
    <scope>NUCLEOTIDE SEQUENCE [LARGE SCALE GENOMIC DNA]</scope>
    <source>
        <strain evidence="4">Lake Konstanz</strain>
    </source>
</reference>
<feature type="region of interest" description="Disordered" evidence="2">
    <location>
        <begin position="208"/>
        <end position="313"/>
    </location>
</feature>
<organism evidence="3 4">
    <name type="scientific">Bodo saltans</name>
    <name type="common">Flagellated protozoan</name>
    <dbReference type="NCBI Taxonomy" id="75058"/>
    <lineage>
        <taxon>Eukaryota</taxon>
        <taxon>Discoba</taxon>
        <taxon>Euglenozoa</taxon>
        <taxon>Kinetoplastea</taxon>
        <taxon>Metakinetoplastina</taxon>
        <taxon>Eubodonida</taxon>
        <taxon>Bodonidae</taxon>
        <taxon>Bodo</taxon>
    </lineage>
</organism>
<feature type="compositionally biased region" description="Polar residues" evidence="2">
    <location>
        <begin position="410"/>
        <end position="430"/>
    </location>
</feature>
<feature type="region of interest" description="Disordered" evidence="2">
    <location>
        <begin position="1372"/>
        <end position="1437"/>
    </location>
</feature>
<evidence type="ECO:0000313" key="4">
    <source>
        <dbReference type="Proteomes" id="UP000051952"/>
    </source>
</evidence>
<dbReference type="PANTHER" id="PTHR24216">
    <property type="entry name" value="PAXILLIN-RELATED"/>
    <property type="match status" value="1"/>
</dbReference>
<dbReference type="PANTHER" id="PTHR24216:SF65">
    <property type="entry name" value="PAXILLIN-LIKE PROTEIN 1"/>
    <property type="match status" value="1"/>
</dbReference>
<feature type="compositionally biased region" description="Pro residues" evidence="2">
    <location>
        <begin position="1375"/>
        <end position="1386"/>
    </location>
</feature>
<evidence type="ECO:0000256" key="2">
    <source>
        <dbReference type="SAM" id="MobiDB-lite"/>
    </source>
</evidence>
<feature type="region of interest" description="Disordered" evidence="2">
    <location>
        <begin position="1453"/>
        <end position="1477"/>
    </location>
</feature>
<feature type="region of interest" description="Disordered" evidence="2">
    <location>
        <begin position="1493"/>
        <end position="1527"/>
    </location>
</feature>